<accession>A0ABW2NB89</accession>
<keyword evidence="6" id="KW-1185">Reference proteome</keyword>
<dbReference type="InterPro" id="IPR016163">
    <property type="entry name" value="Ald_DH_C"/>
</dbReference>
<dbReference type="Gene3D" id="3.40.605.10">
    <property type="entry name" value="Aldehyde Dehydrogenase, Chain A, domain 1"/>
    <property type="match status" value="1"/>
</dbReference>
<feature type="active site" evidence="2">
    <location>
        <position position="250"/>
    </location>
</feature>
<dbReference type="InterPro" id="IPR015590">
    <property type="entry name" value="Aldehyde_DH_dom"/>
</dbReference>
<dbReference type="PANTHER" id="PTHR11699">
    <property type="entry name" value="ALDEHYDE DEHYDROGENASE-RELATED"/>
    <property type="match status" value="1"/>
</dbReference>
<dbReference type="GO" id="GO:0019145">
    <property type="term" value="F:aminobutyraldehyde dehydrogenase (NAD+) activity"/>
    <property type="evidence" value="ECO:0007669"/>
    <property type="project" value="UniProtKB-EC"/>
</dbReference>
<gene>
    <name evidence="5" type="ORF">ACFQO6_23500</name>
</gene>
<dbReference type="InterPro" id="IPR016161">
    <property type="entry name" value="Ald_DH/histidinol_DH"/>
</dbReference>
<evidence type="ECO:0000256" key="3">
    <source>
        <dbReference type="RuleBase" id="RU003345"/>
    </source>
</evidence>
<dbReference type="NCBIfam" id="NF010000">
    <property type="entry name" value="PRK13473.1"/>
    <property type="match status" value="1"/>
</dbReference>
<evidence type="ECO:0000313" key="5">
    <source>
        <dbReference type="EMBL" id="MFC7363257.1"/>
    </source>
</evidence>
<dbReference type="EC" id="1.2.1.19" evidence="5"/>
<reference evidence="6" key="1">
    <citation type="journal article" date="2019" name="Int. J. Syst. Evol. Microbiol.">
        <title>The Global Catalogue of Microorganisms (GCM) 10K type strain sequencing project: providing services to taxonomists for standard genome sequencing and annotation.</title>
        <authorList>
            <consortium name="The Broad Institute Genomics Platform"/>
            <consortium name="The Broad Institute Genome Sequencing Center for Infectious Disease"/>
            <person name="Wu L."/>
            <person name="Ma J."/>
        </authorList>
    </citation>
    <scope>NUCLEOTIDE SEQUENCE [LARGE SCALE GENOMIC DNA]</scope>
    <source>
        <strain evidence="6">FCH27</strain>
    </source>
</reference>
<dbReference type="Proteomes" id="UP001596524">
    <property type="component" value="Unassembled WGS sequence"/>
</dbReference>
<dbReference type="EMBL" id="JBHTCH010000030">
    <property type="protein sequence ID" value="MFC7363257.1"/>
    <property type="molecule type" value="Genomic_DNA"/>
</dbReference>
<evidence type="ECO:0000256" key="2">
    <source>
        <dbReference type="PROSITE-ProRule" id="PRU10007"/>
    </source>
</evidence>
<dbReference type="SUPFAM" id="SSF53720">
    <property type="entry name" value="ALDH-like"/>
    <property type="match status" value="1"/>
</dbReference>
<dbReference type="Gene3D" id="3.40.309.10">
    <property type="entry name" value="Aldehyde Dehydrogenase, Chain A, domain 2"/>
    <property type="match status" value="1"/>
</dbReference>
<dbReference type="RefSeq" id="WP_255889396.1">
    <property type="nucleotide sequence ID" value="NZ_JAFMZM010000002.1"/>
</dbReference>
<feature type="domain" description="Aldehyde dehydrogenase" evidence="4">
    <location>
        <begin position="25"/>
        <end position="473"/>
    </location>
</feature>
<proteinExistence type="inferred from homology"/>
<keyword evidence="1 3" id="KW-0560">Oxidoreductase</keyword>
<evidence type="ECO:0000313" key="6">
    <source>
        <dbReference type="Proteomes" id="UP001596524"/>
    </source>
</evidence>
<comment type="caution">
    <text evidence="5">The sequence shown here is derived from an EMBL/GenBank/DDBJ whole genome shotgun (WGS) entry which is preliminary data.</text>
</comment>
<dbReference type="PROSITE" id="PS00687">
    <property type="entry name" value="ALDEHYDE_DEHYDR_GLU"/>
    <property type="match status" value="1"/>
</dbReference>
<comment type="similarity">
    <text evidence="3">Belongs to the aldehyde dehydrogenase family.</text>
</comment>
<dbReference type="InterPro" id="IPR016162">
    <property type="entry name" value="Ald_DH_N"/>
</dbReference>
<evidence type="ECO:0000259" key="4">
    <source>
        <dbReference type="Pfam" id="PF00171"/>
    </source>
</evidence>
<sequence length="481" mass="52093">MNTSQFGPDSAAAPWVIDPHEPDAALVVNPVTEEVIAAYRRATEEDVDDAVTKAAAAARDWGRTPPSERADILIRIADAIEAEADEFARLECENIGKPITFAREEMPWAWDVFRFNAGAARTSHAPAAGEYANGSTSWLRREPLGVVGLITPWNYPLLMAAWKIAPAIAAGNAVVLKPSELTPQTTIKLVDLANRFLPPGVLNLVLGDSTAGKAIVAHPKVKMVAITGDTSTGRAVAALAANTLKRVGLELGGKAPVLVFADNPIHETARDIVEFGFANSGQDCTAACRVIVEETAYDEFVDAFVAAASKLQVGDPTDADTTMGPLVSERHLERVSGFVDRARESGATIRIGGERLDRPGWFYAPTVVTDVEQSSEIIQREVFGPVVTIQRGKDEDHMLEMANDVDYGLSASIWTTNLGRTMRLTRELDFGTVWVNQQIFTASEMPFGGFRDSGYGKELSGHGIDEYSQFKHVMVKPDLDN</sequence>
<organism evidence="5 6">
    <name type="scientific">Nocardioides astragali</name>
    <dbReference type="NCBI Taxonomy" id="1776736"/>
    <lineage>
        <taxon>Bacteria</taxon>
        <taxon>Bacillati</taxon>
        <taxon>Actinomycetota</taxon>
        <taxon>Actinomycetes</taxon>
        <taxon>Propionibacteriales</taxon>
        <taxon>Nocardioidaceae</taxon>
        <taxon>Nocardioides</taxon>
    </lineage>
</organism>
<evidence type="ECO:0000256" key="1">
    <source>
        <dbReference type="ARBA" id="ARBA00023002"/>
    </source>
</evidence>
<protein>
    <submittedName>
        <fullName evidence="5">Aminobutyraldehyde dehydrogenase</fullName>
        <ecNumber evidence="5">1.2.1.19</ecNumber>
    </submittedName>
</protein>
<dbReference type="Pfam" id="PF00171">
    <property type="entry name" value="Aldedh"/>
    <property type="match status" value="1"/>
</dbReference>
<name>A0ABW2NB89_9ACTN</name>
<dbReference type="InterPro" id="IPR029510">
    <property type="entry name" value="Ald_DH_CS_GLU"/>
</dbReference>